<proteinExistence type="predicted"/>
<evidence type="ECO:0000313" key="1">
    <source>
        <dbReference type="EMBL" id="CAB5392424.1"/>
    </source>
</evidence>
<sequence length="142" mass="16435">MWHNTKKCRKCRNRKKYQLSALFLFQVDSYGSQLPVKSSKVIYVELFRLSKKSIDCALKTNMQNELMNLLKAFIYDAQNKNVQEVEPFADVNNPAIIKHKGRPPKRFKSNVELSSSKGSKQVLKNSTQVNTCFLYCYIIGFS</sequence>
<dbReference type="EMBL" id="CAGKOT010000076">
    <property type="protein sequence ID" value="CAB5392424.1"/>
    <property type="molecule type" value="Genomic_DNA"/>
</dbReference>
<comment type="caution">
    <text evidence="1">The sequence shown here is derived from an EMBL/GenBank/DDBJ whole genome shotgun (WGS) entry which is preliminary data.</text>
</comment>
<dbReference type="AlphaFoldDB" id="A0A915ZXE8"/>
<dbReference type="OrthoDB" id="2440970at2759"/>
<evidence type="ECO:0000313" key="2">
    <source>
        <dbReference type="Proteomes" id="UP000684084"/>
    </source>
</evidence>
<dbReference type="Proteomes" id="UP000684084">
    <property type="component" value="Unassembled WGS sequence"/>
</dbReference>
<accession>A0A915ZXE8</accession>
<protein>
    <submittedName>
        <fullName evidence="1">Uncharacterized protein</fullName>
    </submittedName>
</protein>
<organism evidence="1 2">
    <name type="scientific">Rhizophagus irregularis</name>
    <dbReference type="NCBI Taxonomy" id="588596"/>
    <lineage>
        <taxon>Eukaryota</taxon>
        <taxon>Fungi</taxon>
        <taxon>Fungi incertae sedis</taxon>
        <taxon>Mucoromycota</taxon>
        <taxon>Glomeromycotina</taxon>
        <taxon>Glomeromycetes</taxon>
        <taxon>Glomerales</taxon>
        <taxon>Glomeraceae</taxon>
        <taxon>Rhizophagus</taxon>
    </lineage>
</organism>
<name>A0A915ZXE8_9GLOM</name>
<gene>
    <name evidence="1" type="ORF">CHRIB12_LOCUS22409</name>
</gene>
<reference evidence="1" key="1">
    <citation type="submission" date="2020-05" db="EMBL/GenBank/DDBJ databases">
        <authorList>
            <person name="Rincon C."/>
            <person name="Sanders R I."/>
            <person name="Robbins C."/>
            <person name="Chaturvedi A."/>
        </authorList>
    </citation>
    <scope>NUCLEOTIDE SEQUENCE</scope>
    <source>
        <strain evidence="1">CHB12</strain>
    </source>
</reference>